<evidence type="ECO:0000313" key="2">
    <source>
        <dbReference type="Proteomes" id="UP001324115"/>
    </source>
</evidence>
<evidence type="ECO:0000313" key="1">
    <source>
        <dbReference type="EMBL" id="KAK4590268.1"/>
    </source>
</evidence>
<dbReference type="EMBL" id="JAXUIC010000005">
    <property type="protein sequence ID" value="KAK4590268.1"/>
    <property type="molecule type" value="Genomic_DNA"/>
</dbReference>
<dbReference type="SUPFAM" id="SSF50978">
    <property type="entry name" value="WD40 repeat-like"/>
    <property type="match status" value="1"/>
</dbReference>
<dbReference type="PANTHER" id="PTHR44083:SF48">
    <property type="entry name" value="TOPLESS-RELATED PROTEIN 4"/>
    <property type="match status" value="1"/>
</dbReference>
<dbReference type="InterPro" id="IPR036322">
    <property type="entry name" value="WD40_repeat_dom_sf"/>
</dbReference>
<comment type="caution">
    <text evidence="1">The sequence shown here is derived from an EMBL/GenBank/DDBJ whole genome shotgun (WGS) entry which is preliminary data.</text>
</comment>
<organism evidence="1 2">
    <name type="scientific">Quercus rubra</name>
    <name type="common">Northern red oak</name>
    <name type="synonym">Quercus borealis</name>
    <dbReference type="NCBI Taxonomy" id="3512"/>
    <lineage>
        <taxon>Eukaryota</taxon>
        <taxon>Viridiplantae</taxon>
        <taxon>Streptophyta</taxon>
        <taxon>Embryophyta</taxon>
        <taxon>Tracheophyta</taxon>
        <taxon>Spermatophyta</taxon>
        <taxon>Magnoliopsida</taxon>
        <taxon>eudicotyledons</taxon>
        <taxon>Gunneridae</taxon>
        <taxon>Pentapetalae</taxon>
        <taxon>rosids</taxon>
        <taxon>fabids</taxon>
        <taxon>Fagales</taxon>
        <taxon>Fagaceae</taxon>
        <taxon>Quercus</taxon>
    </lineage>
</organism>
<accession>A0AAN7FBZ8</accession>
<protein>
    <submittedName>
        <fullName evidence="1">Uncharacterized protein</fullName>
    </submittedName>
</protein>
<keyword evidence="2" id="KW-1185">Reference proteome</keyword>
<dbReference type="GO" id="GO:0006355">
    <property type="term" value="P:regulation of DNA-templated transcription"/>
    <property type="evidence" value="ECO:0007669"/>
    <property type="project" value="InterPro"/>
</dbReference>
<dbReference type="InterPro" id="IPR015943">
    <property type="entry name" value="WD40/YVTN_repeat-like_dom_sf"/>
</dbReference>
<dbReference type="Gene3D" id="2.130.10.10">
    <property type="entry name" value="YVTN repeat-like/Quinoprotein amine dehydrogenase"/>
    <property type="match status" value="1"/>
</dbReference>
<gene>
    <name evidence="1" type="ORF">RGQ29_020705</name>
</gene>
<dbReference type="Proteomes" id="UP001324115">
    <property type="component" value="Unassembled WGS sequence"/>
</dbReference>
<dbReference type="PANTHER" id="PTHR44083">
    <property type="entry name" value="TOPLESS-RELATED PROTEIN 1-RELATED"/>
    <property type="match status" value="1"/>
</dbReference>
<reference evidence="1 2" key="1">
    <citation type="journal article" date="2023" name="G3 (Bethesda)">
        <title>A haplotype-resolved chromosome-scale genome for Quercus rubra L. provides insights into the genetics of adaptive traits for red oak species.</title>
        <authorList>
            <person name="Kapoor B."/>
            <person name="Jenkins J."/>
            <person name="Schmutz J."/>
            <person name="Zhebentyayeva T."/>
            <person name="Kuelheim C."/>
            <person name="Coggeshall M."/>
            <person name="Heim C."/>
            <person name="Lasky J.R."/>
            <person name="Leites L."/>
            <person name="Islam-Faridi N."/>
            <person name="Romero-Severson J."/>
            <person name="DeLeo V.L."/>
            <person name="Lucas S.M."/>
            <person name="Lazic D."/>
            <person name="Gailing O."/>
            <person name="Carlson J."/>
            <person name="Staton M."/>
        </authorList>
    </citation>
    <scope>NUCLEOTIDE SEQUENCE [LARGE SCALE GENOMIC DNA]</scope>
    <source>
        <strain evidence="1">Pseudo-F2</strain>
    </source>
</reference>
<name>A0AAN7FBZ8_QUERU</name>
<dbReference type="AlphaFoldDB" id="A0AAN7FBZ8"/>
<sequence length="160" mass="17368">MAFSAGGKRLFICETSKEGRSYLLELDEHQVAIKRVYHGLWKRSVGVVPFDTMKIQFLAIGDAFKIKFWDMDNSYLLTTTAAECGLPAASCIRFNKEGILLAVSTSENGIKILANADGVRLLRFIENQAVDTSRVAPATIEKGPIISTFGASCSVAGTST</sequence>
<dbReference type="InterPro" id="IPR027728">
    <property type="entry name" value="Topless_fam"/>
</dbReference>
<proteinExistence type="predicted"/>